<protein>
    <submittedName>
        <fullName evidence="2">Uncharacterized protein</fullName>
    </submittedName>
</protein>
<feature type="compositionally biased region" description="Low complexity" evidence="1">
    <location>
        <begin position="11"/>
        <end position="33"/>
    </location>
</feature>
<dbReference type="Proteomes" id="UP001500418">
    <property type="component" value="Unassembled WGS sequence"/>
</dbReference>
<accession>A0ABN1R7I4</accession>
<evidence type="ECO:0000313" key="2">
    <source>
        <dbReference type="EMBL" id="GAA0952774.1"/>
    </source>
</evidence>
<evidence type="ECO:0000256" key="1">
    <source>
        <dbReference type="SAM" id="MobiDB-lite"/>
    </source>
</evidence>
<reference evidence="2 3" key="1">
    <citation type="journal article" date="2019" name="Int. J. Syst. Evol. Microbiol.">
        <title>The Global Catalogue of Microorganisms (GCM) 10K type strain sequencing project: providing services to taxonomists for standard genome sequencing and annotation.</title>
        <authorList>
            <consortium name="The Broad Institute Genomics Platform"/>
            <consortium name="The Broad Institute Genome Sequencing Center for Infectious Disease"/>
            <person name="Wu L."/>
            <person name="Ma J."/>
        </authorList>
    </citation>
    <scope>NUCLEOTIDE SEQUENCE [LARGE SCALE GENOMIC DNA]</scope>
    <source>
        <strain evidence="2 3">JCM 11444</strain>
    </source>
</reference>
<comment type="caution">
    <text evidence="2">The sequence shown here is derived from an EMBL/GenBank/DDBJ whole genome shotgun (WGS) entry which is preliminary data.</text>
</comment>
<proteinExistence type="predicted"/>
<gene>
    <name evidence="2" type="ORF">GCM10009575_078400</name>
</gene>
<dbReference type="EMBL" id="BAAAID010000076">
    <property type="protein sequence ID" value="GAA0952774.1"/>
    <property type="molecule type" value="Genomic_DNA"/>
</dbReference>
<sequence>MAEEADAEVSPADAVVATAAPRPAAATAAPPATTTRRLVMSRWGRGSRPLLLCCSVMGRDSREATWQPHGCGL</sequence>
<organism evidence="2 3">
    <name type="scientific">Streptomyces rhizosphaericus</name>
    <dbReference type="NCBI Taxonomy" id="114699"/>
    <lineage>
        <taxon>Bacteria</taxon>
        <taxon>Bacillati</taxon>
        <taxon>Actinomycetota</taxon>
        <taxon>Actinomycetes</taxon>
        <taxon>Kitasatosporales</taxon>
        <taxon>Streptomycetaceae</taxon>
        <taxon>Streptomyces</taxon>
        <taxon>Streptomyces violaceusniger group</taxon>
    </lineage>
</organism>
<evidence type="ECO:0000313" key="3">
    <source>
        <dbReference type="Proteomes" id="UP001500418"/>
    </source>
</evidence>
<keyword evidence="3" id="KW-1185">Reference proteome</keyword>
<feature type="region of interest" description="Disordered" evidence="1">
    <location>
        <begin position="1"/>
        <end position="33"/>
    </location>
</feature>
<name>A0ABN1R7I4_9ACTN</name>